<evidence type="ECO:0000313" key="4">
    <source>
        <dbReference type="Proteomes" id="UP001156690"/>
    </source>
</evidence>
<comment type="caution">
    <text evidence="3">The sequence shown here is derived from an EMBL/GenBank/DDBJ whole genome shotgun (WGS) entry which is preliminary data.</text>
</comment>
<dbReference type="Proteomes" id="UP001156690">
    <property type="component" value="Unassembled WGS sequence"/>
</dbReference>
<feature type="compositionally biased region" description="Polar residues" evidence="1">
    <location>
        <begin position="1153"/>
        <end position="1184"/>
    </location>
</feature>
<organism evidence="3 4">
    <name type="scientific">Vibrio penaeicida</name>
    <dbReference type="NCBI Taxonomy" id="104609"/>
    <lineage>
        <taxon>Bacteria</taxon>
        <taxon>Pseudomonadati</taxon>
        <taxon>Pseudomonadota</taxon>
        <taxon>Gammaproteobacteria</taxon>
        <taxon>Vibrionales</taxon>
        <taxon>Vibrionaceae</taxon>
        <taxon>Vibrio</taxon>
    </lineage>
</organism>
<reference evidence="4" key="1">
    <citation type="journal article" date="2019" name="Int. J. Syst. Evol. Microbiol.">
        <title>The Global Catalogue of Microorganisms (GCM) 10K type strain sequencing project: providing services to taxonomists for standard genome sequencing and annotation.</title>
        <authorList>
            <consortium name="The Broad Institute Genomics Platform"/>
            <consortium name="The Broad Institute Genome Sequencing Center for Infectious Disease"/>
            <person name="Wu L."/>
            <person name="Ma J."/>
        </authorList>
    </citation>
    <scope>NUCLEOTIDE SEQUENCE [LARGE SCALE GENOMIC DNA]</scope>
    <source>
        <strain evidence="4">NBRC 15640</strain>
    </source>
</reference>
<proteinExistence type="predicted"/>
<dbReference type="EMBL" id="BSNX01000012">
    <property type="protein sequence ID" value="GLQ72160.1"/>
    <property type="molecule type" value="Genomic_DNA"/>
</dbReference>
<dbReference type="InterPro" id="IPR046524">
    <property type="entry name" value="DUF6701"/>
</dbReference>
<keyword evidence="4" id="KW-1185">Reference proteome</keyword>
<evidence type="ECO:0000259" key="2">
    <source>
        <dbReference type="Pfam" id="PF20419"/>
    </source>
</evidence>
<feature type="region of interest" description="Disordered" evidence="1">
    <location>
        <begin position="1153"/>
        <end position="1186"/>
    </location>
</feature>
<name>A0AAV5NND9_9VIBR</name>
<evidence type="ECO:0000313" key="3">
    <source>
        <dbReference type="EMBL" id="GLQ72160.1"/>
    </source>
</evidence>
<feature type="domain" description="DUF6701" evidence="2">
    <location>
        <begin position="653"/>
        <end position="1249"/>
    </location>
</feature>
<dbReference type="AlphaFoldDB" id="A0AAV5NND9"/>
<evidence type="ECO:0000256" key="1">
    <source>
        <dbReference type="SAM" id="MobiDB-lite"/>
    </source>
</evidence>
<dbReference type="Pfam" id="PF20419">
    <property type="entry name" value="DUF6701"/>
    <property type="match status" value="1"/>
</dbReference>
<protein>
    <recommendedName>
        <fullName evidence="2">DUF6701 domain-containing protein</fullName>
    </recommendedName>
</protein>
<sequence>MLVLVGASAKALELEYGRYNVNAYAHPDCIDTVCQVNFEKTYDTVPLVFFMSTISFLNEQDSPSAVKVLEVTKTYVKFKQKIAPAYRAPAGMENVPMKVIDYVVMEKGVHDFNGVKIIVDEVSTQKYMYRLSTHSSGNGNRNKKERIYFNSYNGQGFTSFSGTPGIIHQVQSINNGEDFWLTSSVTAVNTSYMDISLERHEIDGYKSKNSRQFPTQQERIGFIAAYGSGERDDIKFAVKNQITINSYDTGNPVSTGCETYADYDENYDVVPIIVASKNTRYGNNGGWLRRCRLETGKSSFMVEEDQDTDAERKHIVERLGYIIFEVPFDVEQCTQFTGPAQTWDTSGSIEIKGSAKISGAVSGTQLGYFDVEAHTNNSCTVGNCVADNSLLVPMFNFASFTPGPNDISFNTGTHTVSPGQYDEINIFGDAVVTFTAGDYFADEVNIYGDAEIKVSGQVYIHSNGTEIKGSGKVNLTGVPNDVYFVVHGSNAEFSIKGAARAIAFVLSEDKIELDESGILMGAIASLTAEVKGDARLNGDISSCNQPVYQLQITPASATELIDHSIPITFNIINSAGNVDTDYIGNLNITPSGNANTCWKSTANINADCINDTSTMQIQAGTATYYLYSSVVVEVATVTAYVVGSPSINASAGPYTFNNSGFIFEPSPFKIIAGKQTDVTIKATRETASGTEVMDDYDGTKTLAITLTSYIIPSTGTIQPLLVNNNVTFVDGVGTLSLQYNDAGQINVTVRDNTNDIEGAMVVEARPDKLALCDFSVQNTVKAHNGTSSGGPAFARAGETFTVRIKPIIYNTSESNQCNRATTPNFYSTTGHFALAELNYTLHSPSRGSSGTLTQEGNSYTPNNIYNFTTTSLAASGIVASMNWNEVGSINLTVSNSNYDYGESSGIDSDTATIGRFYPYQFELTNNYTQEGQAVSFTYMEQNFKSNFTATAQSVDKENTITTTTNYGSFAASLLMHLNLVAVDDEKNPVTESNDLTSRLITGNIANTDWYREWTGGTASLPSTVFKFSRVVQQTTPTRITTQDGPYEVRLGLEVNTNSVNCSVNGCTDFVNAIALRNDGSSTYNGRKFTAALDMRYGRLTLDDVGTNSGMDVTVPVRAEYWNGSQFVTNTDDIETDFDGANYCRELIWPRSGSSSADLTGSHTNITSGTSSNLTARQNSSTEGAQEQVRLKLRIGVPPAGESGLTCSGNTSGGFEHLHYNWFGNGDDNPSALVTFGVYRGNDRVIFRGEPRIY</sequence>
<gene>
    <name evidence="3" type="ORF">GCM10007932_15200</name>
</gene>
<accession>A0AAV5NND9</accession>